<dbReference type="STRING" id="561061.SAMN05660862_0258"/>
<dbReference type="SUPFAM" id="SSF47226">
    <property type="entry name" value="Histidine-containing phosphotransfer domain, HPT domain"/>
    <property type="match status" value="1"/>
</dbReference>
<accession>A0A1X7I0K2</accession>
<sequence>MNSNYKIINPSAISANLMDNKAIIKQFLGLYQTQIPLDFEDLRDAVLAEDHTEIASKAHHIKPTLGYIGASSLHTKFQELEHAGRNEDSIRTINHKFSLIEEEYNTLMDEINRYLETI</sequence>
<dbReference type="AlphaFoldDB" id="A0A1X7I0K2"/>
<evidence type="ECO:0000313" key="2">
    <source>
        <dbReference type="Proteomes" id="UP000192980"/>
    </source>
</evidence>
<dbReference type="RefSeq" id="WP_085471163.1">
    <property type="nucleotide sequence ID" value="NZ_CP038029.1"/>
</dbReference>
<dbReference type="Proteomes" id="UP000192980">
    <property type="component" value="Unassembled WGS sequence"/>
</dbReference>
<dbReference type="EMBL" id="FXAU01000001">
    <property type="protein sequence ID" value="SMG07146.1"/>
    <property type="molecule type" value="Genomic_DNA"/>
</dbReference>
<evidence type="ECO:0000313" key="1">
    <source>
        <dbReference type="EMBL" id="SMG07146.1"/>
    </source>
</evidence>
<dbReference type="Pfam" id="PF01627">
    <property type="entry name" value="Hpt"/>
    <property type="match status" value="1"/>
</dbReference>
<keyword evidence="2" id="KW-1185">Reference proteome</keyword>
<proteinExistence type="predicted"/>
<organism evidence="1 2">
    <name type="scientific">Sphingobacterium psychroaquaticum</name>
    <dbReference type="NCBI Taxonomy" id="561061"/>
    <lineage>
        <taxon>Bacteria</taxon>
        <taxon>Pseudomonadati</taxon>
        <taxon>Bacteroidota</taxon>
        <taxon>Sphingobacteriia</taxon>
        <taxon>Sphingobacteriales</taxon>
        <taxon>Sphingobacteriaceae</taxon>
        <taxon>Sphingobacterium</taxon>
    </lineage>
</organism>
<dbReference type="GO" id="GO:0004672">
    <property type="term" value="F:protein kinase activity"/>
    <property type="evidence" value="ECO:0007669"/>
    <property type="project" value="UniProtKB-ARBA"/>
</dbReference>
<dbReference type="GO" id="GO:0000160">
    <property type="term" value="P:phosphorelay signal transduction system"/>
    <property type="evidence" value="ECO:0007669"/>
    <property type="project" value="InterPro"/>
</dbReference>
<dbReference type="InterPro" id="IPR008207">
    <property type="entry name" value="Sig_transdc_His_kin_Hpt_dom"/>
</dbReference>
<reference evidence="1 2" key="1">
    <citation type="submission" date="2017-04" db="EMBL/GenBank/DDBJ databases">
        <authorList>
            <person name="Afonso C.L."/>
            <person name="Miller P.J."/>
            <person name="Scott M.A."/>
            <person name="Spackman E."/>
            <person name="Goraichik I."/>
            <person name="Dimitrov K.M."/>
            <person name="Suarez D.L."/>
            <person name="Swayne D.E."/>
        </authorList>
    </citation>
    <scope>NUCLEOTIDE SEQUENCE [LARGE SCALE GENOMIC DNA]</scope>
    <source>
        <strain evidence="1 2">DSM 22418</strain>
    </source>
</reference>
<dbReference type="InterPro" id="IPR036641">
    <property type="entry name" value="HPT_dom_sf"/>
</dbReference>
<dbReference type="PROSITE" id="PS50894">
    <property type="entry name" value="HPT"/>
    <property type="match status" value="1"/>
</dbReference>
<name>A0A1X7I0K2_9SPHI</name>
<protein>
    <submittedName>
        <fullName evidence="1">HPt (Histidine-containing phosphotransfer) domain-containing protein</fullName>
    </submittedName>
</protein>
<dbReference type="OrthoDB" id="982275at2"/>
<gene>
    <name evidence="1" type="ORF">SAMN05660862_0258</name>
</gene>
<dbReference type="Gene3D" id="1.20.120.160">
    <property type="entry name" value="HPT domain"/>
    <property type="match status" value="1"/>
</dbReference>